<dbReference type="NCBIfam" id="TIGR00548">
    <property type="entry name" value="lolB"/>
    <property type="match status" value="1"/>
</dbReference>
<name>A0A1I1TL45_9GAMM</name>
<evidence type="ECO:0000256" key="14">
    <source>
        <dbReference type="SAM" id="SignalP"/>
    </source>
</evidence>
<proteinExistence type="inferred from homology"/>
<evidence type="ECO:0000256" key="11">
    <source>
        <dbReference type="ARBA" id="ARBA00023237"/>
    </source>
</evidence>
<organism evidence="15 16">
    <name type="scientific">Thiohalospira halophila DSM 15071</name>
    <dbReference type="NCBI Taxonomy" id="1123397"/>
    <lineage>
        <taxon>Bacteria</taxon>
        <taxon>Pseudomonadati</taxon>
        <taxon>Pseudomonadota</taxon>
        <taxon>Gammaproteobacteria</taxon>
        <taxon>Thiohalospirales</taxon>
        <taxon>Thiohalospiraceae</taxon>
        <taxon>Thiohalospira</taxon>
    </lineage>
</organism>
<keyword evidence="7 13" id="KW-0653">Protein transport</keyword>
<evidence type="ECO:0000256" key="5">
    <source>
        <dbReference type="ARBA" id="ARBA00022448"/>
    </source>
</evidence>
<keyword evidence="6 13" id="KW-0732">Signal</keyword>
<evidence type="ECO:0000256" key="7">
    <source>
        <dbReference type="ARBA" id="ARBA00022927"/>
    </source>
</evidence>
<feature type="chain" id="PRO_5011475432" description="Outer-membrane lipoprotein LolB" evidence="14">
    <location>
        <begin position="26"/>
        <end position="211"/>
    </location>
</feature>
<dbReference type="STRING" id="1123397.SAMN05660831_01929"/>
<dbReference type="PROSITE" id="PS51257">
    <property type="entry name" value="PROKAR_LIPOPROTEIN"/>
    <property type="match status" value="1"/>
</dbReference>
<feature type="signal peptide" evidence="14">
    <location>
        <begin position="1"/>
        <end position="25"/>
    </location>
</feature>
<comment type="function">
    <text evidence="13">Plays a critical role in the incorporation of lipoproteins in the outer membrane after they are released by the LolA protein.</text>
</comment>
<dbReference type="GO" id="GO:0009279">
    <property type="term" value="C:cell outer membrane"/>
    <property type="evidence" value="ECO:0007669"/>
    <property type="project" value="UniProtKB-SubCell"/>
</dbReference>
<keyword evidence="8 13" id="KW-0472">Membrane</keyword>
<keyword evidence="11 13" id="KW-0998">Cell outer membrane</keyword>
<keyword evidence="10 13" id="KW-0143">Chaperone</keyword>
<dbReference type="SUPFAM" id="SSF89392">
    <property type="entry name" value="Prokaryotic lipoproteins and lipoprotein localization factors"/>
    <property type="match status" value="1"/>
</dbReference>
<evidence type="ECO:0000256" key="10">
    <source>
        <dbReference type="ARBA" id="ARBA00023186"/>
    </source>
</evidence>
<evidence type="ECO:0000256" key="6">
    <source>
        <dbReference type="ARBA" id="ARBA00022729"/>
    </source>
</evidence>
<evidence type="ECO:0000256" key="9">
    <source>
        <dbReference type="ARBA" id="ARBA00023139"/>
    </source>
</evidence>
<dbReference type="CDD" id="cd16326">
    <property type="entry name" value="LolB"/>
    <property type="match status" value="1"/>
</dbReference>
<evidence type="ECO:0000256" key="2">
    <source>
        <dbReference type="ARBA" id="ARBA00009696"/>
    </source>
</evidence>
<dbReference type="Pfam" id="PF03550">
    <property type="entry name" value="LolB"/>
    <property type="match status" value="1"/>
</dbReference>
<keyword evidence="16" id="KW-1185">Reference proteome</keyword>
<dbReference type="GO" id="GO:0015031">
    <property type="term" value="P:protein transport"/>
    <property type="evidence" value="ECO:0007669"/>
    <property type="project" value="UniProtKB-KW"/>
</dbReference>
<dbReference type="Gene3D" id="2.50.20.10">
    <property type="entry name" value="Lipoprotein localisation LolA/LolB/LppX"/>
    <property type="match status" value="1"/>
</dbReference>
<keyword evidence="12 13" id="KW-0449">Lipoprotein</keyword>
<evidence type="ECO:0000256" key="4">
    <source>
        <dbReference type="ARBA" id="ARBA00016202"/>
    </source>
</evidence>
<accession>A0A1I1TL45</accession>
<evidence type="ECO:0000256" key="12">
    <source>
        <dbReference type="ARBA" id="ARBA00023288"/>
    </source>
</evidence>
<evidence type="ECO:0000256" key="1">
    <source>
        <dbReference type="ARBA" id="ARBA00004459"/>
    </source>
</evidence>
<dbReference type="OrthoDB" id="9797618at2"/>
<comment type="subunit">
    <text evidence="3 13">Monomer.</text>
</comment>
<comment type="subcellular location">
    <subcellularLocation>
        <location evidence="1 13">Cell outer membrane</location>
        <topology evidence="1 13">Lipid-anchor</topology>
    </subcellularLocation>
</comment>
<dbReference type="HAMAP" id="MF_00233">
    <property type="entry name" value="LolB"/>
    <property type="match status" value="1"/>
</dbReference>
<keyword evidence="9 13" id="KW-0564">Palmitate</keyword>
<evidence type="ECO:0000313" key="16">
    <source>
        <dbReference type="Proteomes" id="UP000198611"/>
    </source>
</evidence>
<dbReference type="RefSeq" id="WP_159433061.1">
    <property type="nucleotide sequence ID" value="NZ_FOMJ01000006.1"/>
</dbReference>
<dbReference type="AlphaFoldDB" id="A0A1I1TL45"/>
<evidence type="ECO:0000256" key="3">
    <source>
        <dbReference type="ARBA" id="ARBA00011245"/>
    </source>
</evidence>
<evidence type="ECO:0000256" key="13">
    <source>
        <dbReference type="HAMAP-Rule" id="MF_00233"/>
    </source>
</evidence>
<dbReference type="InterPro" id="IPR029046">
    <property type="entry name" value="LolA/LolB/LppX"/>
</dbReference>
<keyword evidence="5 13" id="KW-0813">Transport</keyword>
<evidence type="ECO:0000313" key="15">
    <source>
        <dbReference type="EMBL" id="SFD59247.1"/>
    </source>
</evidence>
<comment type="similarity">
    <text evidence="2 13">Belongs to the LolB family.</text>
</comment>
<dbReference type="InterPro" id="IPR004565">
    <property type="entry name" value="OM_lipoprot_LolB"/>
</dbReference>
<gene>
    <name evidence="13" type="primary">lolB</name>
    <name evidence="15" type="ORF">SAMN05660831_01929</name>
</gene>
<dbReference type="GO" id="GO:0044874">
    <property type="term" value="P:lipoprotein localization to outer membrane"/>
    <property type="evidence" value="ECO:0007669"/>
    <property type="project" value="UniProtKB-UniRule"/>
</dbReference>
<sequence length="211" mass="23133">MPNPLRPMLAAPALALLLLAGCATAPSPEPVEDREAAWERHRDSLSKVQRWELGGRVAIRAGEEGSRASLDWSQRGERWRVALYGPFGTGEVVLRGGPDGAVLEGSQGTYFDRDARALLYRRTGLILPVAALEYWVRGLPAPGDVRARELDDRGRLSTLTQRGWEVRYTAYGDHGGRALPEALTATRGDGSVRLRLAIHDWHFPEASGDAD</sequence>
<dbReference type="Proteomes" id="UP000198611">
    <property type="component" value="Unassembled WGS sequence"/>
</dbReference>
<dbReference type="EMBL" id="FOMJ01000006">
    <property type="protein sequence ID" value="SFD59247.1"/>
    <property type="molecule type" value="Genomic_DNA"/>
</dbReference>
<reference evidence="15 16" key="1">
    <citation type="submission" date="2016-10" db="EMBL/GenBank/DDBJ databases">
        <authorList>
            <person name="de Groot N.N."/>
        </authorList>
    </citation>
    <scope>NUCLEOTIDE SEQUENCE [LARGE SCALE GENOMIC DNA]</scope>
    <source>
        <strain evidence="15 16">HL3</strain>
    </source>
</reference>
<evidence type="ECO:0000256" key="8">
    <source>
        <dbReference type="ARBA" id="ARBA00023136"/>
    </source>
</evidence>
<protein>
    <recommendedName>
        <fullName evidence="4 13">Outer-membrane lipoprotein LolB</fullName>
    </recommendedName>
</protein>